<evidence type="ECO:0000313" key="1">
    <source>
        <dbReference type="EMBL" id="BAF37785.1"/>
    </source>
</evidence>
<name>A0PAC2_IPOTF</name>
<reference evidence="1" key="1">
    <citation type="journal article" date="2007" name="Sex. Plant Reprod.">
        <title>Physical size of the S locus region defined by genetic recombination and genome sequencing in Ipomoea trifida, Convolvulaceae.</title>
        <authorList>
            <person name="Rahman M.H."/>
            <person name="Tsuchiya T."/>
            <person name="Suwabe K."/>
            <person name="Kohori J."/>
            <person name="Tomita R.N."/>
            <person name="Kagaya Y."/>
            <person name="Kobayashi I."/>
            <person name="Kakeda K."/>
            <person name="Kowyama Y."/>
        </authorList>
    </citation>
    <scope>NUCLEOTIDE SEQUENCE</scope>
</reference>
<protein>
    <submittedName>
        <fullName evidence="1">Uncharacterized protein</fullName>
    </submittedName>
</protein>
<sequence length="46" mass="5213">MSTRVSIRVHLSFSTSMLLVKNDDGSRAKSLTSERWGDEIWAIALF</sequence>
<dbReference type="AlphaFoldDB" id="A0PAC2"/>
<organism evidence="1">
    <name type="scientific">Ipomoea trifida</name>
    <name type="common">Morning glory</name>
    <dbReference type="NCBI Taxonomy" id="35884"/>
    <lineage>
        <taxon>Eukaryota</taxon>
        <taxon>Viridiplantae</taxon>
        <taxon>Streptophyta</taxon>
        <taxon>Embryophyta</taxon>
        <taxon>Tracheophyta</taxon>
        <taxon>Spermatophyta</taxon>
        <taxon>Magnoliopsida</taxon>
        <taxon>eudicotyledons</taxon>
        <taxon>Gunneridae</taxon>
        <taxon>Pentapetalae</taxon>
        <taxon>asterids</taxon>
        <taxon>lamiids</taxon>
        <taxon>Solanales</taxon>
        <taxon>Convolvulaceae</taxon>
        <taxon>Ipomoeeae</taxon>
        <taxon>Ipomoea</taxon>
    </lineage>
</organism>
<accession>A0PAC2</accession>
<proteinExistence type="predicted"/>
<dbReference type="EMBL" id="AB263748">
    <property type="protein sequence ID" value="BAF37785.1"/>
    <property type="molecule type" value="Genomic_DNA"/>
</dbReference>